<evidence type="ECO:0008006" key="3">
    <source>
        <dbReference type="Google" id="ProtNLM"/>
    </source>
</evidence>
<dbReference type="SUPFAM" id="SSF143422">
    <property type="entry name" value="Transposase IS200-like"/>
    <property type="match status" value="1"/>
</dbReference>
<protein>
    <recommendedName>
        <fullName evidence="3">Transposase IS200-like domain-containing protein</fullName>
    </recommendedName>
</protein>
<dbReference type="PANTHER" id="PTHR34322">
    <property type="entry name" value="TRANSPOSASE, Y1_TNP DOMAIN-CONTAINING"/>
    <property type="match status" value="1"/>
</dbReference>
<dbReference type="InterPro" id="IPR036515">
    <property type="entry name" value="Transposase_17_sf"/>
</dbReference>
<dbReference type="EMBL" id="JARXHW010000284">
    <property type="protein sequence ID" value="MDQ8209881.1"/>
    <property type="molecule type" value="Genomic_DNA"/>
</dbReference>
<dbReference type="RefSeq" id="WP_425609308.1">
    <property type="nucleotide sequence ID" value="NZ_JARXHW010000284.1"/>
</dbReference>
<accession>A0ABU1B0F9</accession>
<organism evidence="1 2">
    <name type="scientific">Thalassobacterium maritimum</name>
    <dbReference type="NCBI Taxonomy" id="3041265"/>
    <lineage>
        <taxon>Bacteria</taxon>
        <taxon>Pseudomonadati</taxon>
        <taxon>Verrucomicrobiota</taxon>
        <taxon>Opitutia</taxon>
        <taxon>Puniceicoccales</taxon>
        <taxon>Coraliomargaritaceae</taxon>
        <taxon>Thalassobacterium</taxon>
    </lineage>
</organism>
<sequence>MMTNHFHLVVRTPKGNLIYGMKWLQSTFANRYHKFRKVHGKLFQGRYKSLIVEEDGYLGALLHYTHLNPVRAGMTDVAGLRHYRWSSYWYL</sequence>
<reference evidence="1 2" key="1">
    <citation type="submission" date="2023-04" db="EMBL/GenBank/DDBJ databases">
        <title>A novel bacteria isolated from coastal sediment.</title>
        <authorList>
            <person name="Liu X.-J."/>
            <person name="Du Z.-J."/>
        </authorList>
    </citation>
    <scope>NUCLEOTIDE SEQUENCE [LARGE SCALE GENOMIC DNA]</scope>
    <source>
        <strain evidence="1 2">SDUM461003</strain>
    </source>
</reference>
<dbReference type="Proteomes" id="UP001225316">
    <property type="component" value="Unassembled WGS sequence"/>
</dbReference>
<dbReference type="PANTHER" id="PTHR34322:SF2">
    <property type="entry name" value="TRANSPOSASE IS200-LIKE DOMAIN-CONTAINING PROTEIN"/>
    <property type="match status" value="1"/>
</dbReference>
<proteinExistence type="predicted"/>
<gene>
    <name evidence="1" type="ORF">QEH52_20350</name>
</gene>
<feature type="non-terminal residue" evidence="1">
    <location>
        <position position="91"/>
    </location>
</feature>
<evidence type="ECO:0000313" key="1">
    <source>
        <dbReference type="EMBL" id="MDQ8209881.1"/>
    </source>
</evidence>
<dbReference type="Gene3D" id="3.30.70.1290">
    <property type="entry name" value="Transposase IS200-like"/>
    <property type="match status" value="1"/>
</dbReference>
<keyword evidence="2" id="KW-1185">Reference proteome</keyword>
<evidence type="ECO:0000313" key="2">
    <source>
        <dbReference type="Proteomes" id="UP001225316"/>
    </source>
</evidence>
<name>A0ABU1B0F9_9BACT</name>
<comment type="caution">
    <text evidence="1">The sequence shown here is derived from an EMBL/GenBank/DDBJ whole genome shotgun (WGS) entry which is preliminary data.</text>
</comment>